<dbReference type="EMBL" id="BKZV01000001">
    <property type="protein sequence ID" value="GER82670.1"/>
    <property type="molecule type" value="Genomic_DNA"/>
</dbReference>
<reference evidence="1 2" key="1">
    <citation type="journal article" date="2019" name="Int. J. Syst. Evol. Microbiol.">
        <title>Thermogemmatispora aurantia sp. nov. and Thermogemmatispora argillosa sp. nov., within the class Ktedonobacteria, and emended description of the genus Thermogemmatispora.</title>
        <authorList>
            <person name="Zheng Y."/>
            <person name="Wang C.M."/>
            <person name="Sakai Y."/>
            <person name="Abe K."/>
            <person name="Yokota A."/>
            <person name="Yabe S."/>
        </authorList>
    </citation>
    <scope>NUCLEOTIDE SEQUENCE [LARGE SCALE GENOMIC DNA]</scope>
    <source>
        <strain evidence="1 2">A1-2</strain>
    </source>
</reference>
<name>A0A5J4K7L3_9CHLR</name>
<gene>
    <name evidence="1" type="ORF">KTAU_13070</name>
</gene>
<evidence type="ECO:0000313" key="2">
    <source>
        <dbReference type="Proteomes" id="UP000334820"/>
    </source>
</evidence>
<dbReference type="Proteomes" id="UP000334820">
    <property type="component" value="Unassembled WGS sequence"/>
</dbReference>
<accession>A0A5J4K7L3</accession>
<proteinExistence type="predicted"/>
<keyword evidence="2" id="KW-1185">Reference proteome</keyword>
<protein>
    <submittedName>
        <fullName evidence="1">Uncharacterized protein</fullName>
    </submittedName>
</protein>
<sequence>MKIRQADRQTTVIFSCKHGCARGPQLGLWLDWGTAGVGLEPLALRAVLDCHFCSAATLASGGAAG</sequence>
<dbReference type="AlphaFoldDB" id="A0A5J4K7L3"/>
<evidence type="ECO:0000313" key="1">
    <source>
        <dbReference type="EMBL" id="GER82670.1"/>
    </source>
</evidence>
<comment type="caution">
    <text evidence="1">The sequence shown here is derived from an EMBL/GenBank/DDBJ whole genome shotgun (WGS) entry which is preliminary data.</text>
</comment>
<organism evidence="1 2">
    <name type="scientific">Thermogemmatispora aurantia</name>
    <dbReference type="NCBI Taxonomy" id="2045279"/>
    <lineage>
        <taxon>Bacteria</taxon>
        <taxon>Bacillati</taxon>
        <taxon>Chloroflexota</taxon>
        <taxon>Ktedonobacteria</taxon>
        <taxon>Thermogemmatisporales</taxon>
        <taxon>Thermogemmatisporaceae</taxon>
        <taxon>Thermogemmatispora</taxon>
    </lineage>
</organism>